<dbReference type="Proteomes" id="UP000403266">
    <property type="component" value="Unassembled WGS sequence"/>
</dbReference>
<feature type="region of interest" description="Disordered" evidence="1">
    <location>
        <begin position="124"/>
        <end position="151"/>
    </location>
</feature>
<dbReference type="RefSeq" id="WP_152717869.1">
    <property type="nucleotide sequence ID" value="NZ_VOSJ01000500.1"/>
</dbReference>
<proteinExistence type="predicted"/>
<accession>A0A5N7MXQ3</accession>
<feature type="compositionally biased region" description="Basic and acidic residues" evidence="1">
    <location>
        <begin position="1"/>
        <end position="12"/>
    </location>
</feature>
<gene>
    <name evidence="2" type="ORF">FS320_39505</name>
</gene>
<dbReference type="EMBL" id="VOSK01000471">
    <property type="protein sequence ID" value="MPR30874.1"/>
    <property type="molecule type" value="Genomic_DNA"/>
</dbReference>
<evidence type="ECO:0000313" key="3">
    <source>
        <dbReference type="Proteomes" id="UP000403266"/>
    </source>
</evidence>
<comment type="caution">
    <text evidence="2">The sequence shown here is derived from an EMBL/GenBank/DDBJ whole genome shotgun (WGS) entry which is preliminary data.</text>
</comment>
<name>A0A5N7MXQ3_9HYPH</name>
<protein>
    <submittedName>
        <fullName evidence="2">Virulence protein</fullName>
    </submittedName>
</protein>
<reference evidence="2 3" key="1">
    <citation type="journal article" date="2019" name="Syst. Appl. Microbiol.">
        <title>Microvirga tunisiensis sp. nov., a root nodule symbiotic bacterium isolated from Lupinus micranthus and L. luteus grown in Northern Tunisia.</title>
        <authorList>
            <person name="Msaddak A."/>
            <person name="Rejili M."/>
            <person name="Duran D."/>
            <person name="Mars M."/>
            <person name="Palacios J.M."/>
            <person name="Ruiz-Argueso T."/>
            <person name="Rey L."/>
            <person name="Imperial J."/>
        </authorList>
    </citation>
    <scope>NUCLEOTIDE SEQUENCE [LARGE SCALE GENOMIC DNA]</scope>
    <source>
        <strain evidence="2 3">Lmie10</strain>
    </source>
</reference>
<keyword evidence="3" id="KW-1185">Reference proteome</keyword>
<feature type="region of interest" description="Disordered" evidence="1">
    <location>
        <begin position="1"/>
        <end position="25"/>
    </location>
</feature>
<dbReference type="AlphaFoldDB" id="A0A5N7MXQ3"/>
<feature type="compositionally biased region" description="Polar residues" evidence="1">
    <location>
        <begin position="125"/>
        <end position="146"/>
    </location>
</feature>
<organism evidence="2 3">
    <name type="scientific">Microvirga tunisiensis</name>
    <dbReference type="NCBI Taxonomy" id="2108360"/>
    <lineage>
        <taxon>Bacteria</taxon>
        <taxon>Pseudomonadati</taxon>
        <taxon>Pseudomonadota</taxon>
        <taxon>Alphaproteobacteria</taxon>
        <taxon>Hyphomicrobiales</taxon>
        <taxon>Methylobacteriaceae</taxon>
        <taxon>Microvirga</taxon>
    </lineage>
</organism>
<dbReference type="OrthoDB" id="8292676at2"/>
<evidence type="ECO:0000313" key="2">
    <source>
        <dbReference type="EMBL" id="MPR30874.1"/>
    </source>
</evidence>
<evidence type="ECO:0000256" key="1">
    <source>
        <dbReference type="SAM" id="MobiDB-lite"/>
    </source>
</evidence>
<sequence>MDRDRQQAREPESTAPDGGGTKRITDLPNALLTEVAKRLTTENPVETLENLTNFQLVNRTAREATKAEPLGAFHGRLKQLSAFVRTLRRAVERAGDLLGGDLLSADRRARMLDTVAYHPGLGEAYTNQSPHLDRSLASTSGSTSDQAVEPQSWDLDSKIKDTKESVMDLAVSVMGKEIHVDDLMPAINPIAKSISKAYNSARAELMSGDRPREDRVR</sequence>